<reference evidence="1" key="2">
    <citation type="submission" date="2015-03" db="EMBL/GenBank/DDBJ databases">
        <title>Genome sequence of Pseudoalteromonas citrea.</title>
        <authorList>
            <person name="Xie B.-B."/>
            <person name="Rong J.-C."/>
            <person name="Qin Q.-L."/>
            <person name="Zhang Y.-Z."/>
        </authorList>
    </citation>
    <scope>NUCLEOTIDE SEQUENCE</scope>
    <source>
        <strain evidence="1">DSM 8771</strain>
    </source>
</reference>
<gene>
    <name evidence="1" type="ORF">PCIT_b0005</name>
</gene>
<dbReference type="RefSeq" id="WP_010367679.1">
    <property type="nucleotide sequence ID" value="NZ_AHBZ03000027.1"/>
</dbReference>
<reference evidence="1" key="1">
    <citation type="journal article" date="2012" name="J. Bacteriol.">
        <title>Genome sequences of type strains of seven species of the marine bacterium Pseudoalteromonas.</title>
        <authorList>
            <person name="Xie B.B."/>
            <person name="Shu Y.L."/>
            <person name="Qin Q.L."/>
            <person name="Rong J.C."/>
            <person name="Zhang X.Y."/>
            <person name="Chen X.L."/>
            <person name="Shi M."/>
            <person name="He H.L."/>
            <person name="Zhou B.C."/>
            <person name="Zhang Y.Z."/>
        </authorList>
    </citation>
    <scope>NUCLEOTIDE SEQUENCE</scope>
    <source>
        <strain evidence="1">DSM 8771</strain>
    </source>
</reference>
<protein>
    <submittedName>
        <fullName evidence="1">Uncharacterized protein</fullName>
    </submittedName>
</protein>
<evidence type="ECO:0000313" key="1">
    <source>
        <dbReference type="EMBL" id="KAF7764101.1"/>
    </source>
</evidence>
<dbReference type="EMBL" id="AHBZ03000027">
    <property type="protein sequence ID" value="KAF7764101.1"/>
    <property type="molecule type" value="Genomic_DNA"/>
</dbReference>
<accession>A0AAD4FPE6</accession>
<proteinExistence type="predicted"/>
<organism evidence="1 2">
    <name type="scientific">Pseudoalteromonas citrea</name>
    <dbReference type="NCBI Taxonomy" id="43655"/>
    <lineage>
        <taxon>Bacteria</taxon>
        <taxon>Pseudomonadati</taxon>
        <taxon>Pseudomonadota</taxon>
        <taxon>Gammaproteobacteria</taxon>
        <taxon>Alteromonadales</taxon>
        <taxon>Pseudoalteromonadaceae</taxon>
        <taxon>Pseudoalteromonas</taxon>
    </lineage>
</organism>
<evidence type="ECO:0000313" key="2">
    <source>
        <dbReference type="Proteomes" id="UP000016487"/>
    </source>
</evidence>
<dbReference type="AlphaFoldDB" id="A0AAD4FPE6"/>
<name>A0AAD4FPE6_9GAMM</name>
<comment type="caution">
    <text evidence="1">The sequence shown here is derived from an EMBL/GenBank/DDBJ whole genome shotgun (WGS) entry which is preliminary data.</text>
</comment>
<sequence>MNSVINEFCVADYLKARLEEAGVEQMFGARLVTSQQAYSAVGEDEINNPNWPPENKF</sequence>
<dbReference type="Proteomes" id="UP000016487">
    <property type="component" value="Unassembled WGS sequence"/>
</dbReference>